<dbReference type="Pfam" id="PF01841">
    <property type="entry name" value="Transglut_core"/>
    <property type="match status" value="1"/>
</dbReference>
<dbReference type="EMBL" id="CP012333">
    <property type="protein sequence ID" value="AKU96175.1"/>
    <property type="molecule type" value="Genomic_DNA"/>
</dbReference>
<feature type="region of interest" description="Disordered" evidence="1">
    <location>
        <begin position="344"/>
        <end position="406"/>
    </location>
</feature>
<feature type="compositionally biased region" description="Polar residues" evidence="1">
    <location>
        <begin position="1"/>
        <end position="12"/>
    </location>
</feature>
<feature type="compositionally biased region" description="Gly residues" evidence="1">
    <location>
        <begin position="418"/>
        <end position="427"/>
    </location>
</feature>
<proteinExistence type="predicted"/>
<dbReference type="InterPro" id="IPR002931">
    <property type="entry name" value="Transglutaminase-like"/>
</dbReference>
<reference evidence="3 4" key="1">
    <citation type="submission" date="2015-08" db="EMBL/GenBank/DDBJ databases">
        <authorList>
            <person name="Babu N.S."/>
            <person name="Beckwith C.J."/>
            <person name="Beseler K.G."/>
            <person name="Brison A."/>
            <person name="Carone J.V."/>
            <person name="Caskin T.P."/>
            <person name="Diamond M."/>
            <person name="Durham M.E."/>
            <person name="Foxe J.M."/>
            <person name="Go M."/>
            <person name="Henderson B.A."/>
            <person name="Jones I.B."/>
            <person name="McGettigan J.A."/>
            <person name="Micheletti S.J."/>
            <person name="Nasrallah M.E."/>
            <person name="Ortiz D."/>
            <person name="Piller C.R."/>
            <person name="Privatt S.R."/>
            <person name="Schneider S.L."/>
            <person name="Sharp S."/>
            <person name="Smith T.C."/>
            <person name="Stanton J.D."/>
            <person name="Ullery H.E."/>
            <person name="Wilson R.J."/>
            <person name="Serrano M.G."/>
            <person name="Buck G."/>
            <person name="Lee V."/>
            <person name="Wang Y."/>
            <person name="Carvalho R."/>
            <person name="Voegtly L."/>
            <person name="Shi R."/>
            <person name="Duckworth R."/>
            <person name="Johnson A."/>
            <person name="Loviza R."/>
            <person name="Walstead R."/>
            <person name="Shah Z."/>
            <person name="Kiflezghi M."/>
            <person name="Wade K."/>
            <person name="Ball S.L."/>
            <person name="Bradley K.W."/>
            <person name="Asai D.J."/>
            <person name="Bowman C.A."/>
            <person name="Russell D.A."/>
            <person name="Pope W.H."/>
            <person name="Jacobs-Sera D."/>
            <person name="Hendrix R.W."/>
            <person name="Hatfull G.F."/>
        </authorList>
    </citation>
    <scope>NUCLEOTIDE SEQUENCE [LARGE SCALE GENOMIC DNA]</scope>
    <source>
        <strain evidence="3 4">DSM 27648</strain>
    </source>
</reference>
<dbReference type="AlphaFoldDB" id="A0A0K1PRK0"/>
<feature type="domain" description="Transglutaminase-like" evidence="2">
    <location>
        <begin position="254"/>
        <end position="337"/>
    </location>
</feature>
<dbReference type="Gene3D" id="3.10.620.30">
    <property type="match status" value="1"/>
</dbReference>
<evidence type="ECO:0000256" key="1">
    <source>
        <dbReference type="SAM" id="MobiDB-lite"/>
    </source>
</evidence>
<gene>
    <name evidence="3" type="ORF">AKJ09_02839</name>
</gene>
<evidence type="ECO:0000313" key="4">
    <source>
        <dbReference type="Proteomes" id="UP000064967"/>
    </source>
</evidence>
<evidence type="ECO:0000313" key="3">
    <source>
        <dbReference type="EMBL" id="AKU96175.1"/>
    </source>
</evidence>
<dbReference type="InterPro" id="IPR038765">
    <property type="entry name" value="Papain-like_cys_pep_sf"/>
</dbReference>
<feature type="region of interest" description="Disordered" evidence="1">
    <location>
        <begin position="418"/>
        <end position="455"/>
    </location>
</feature>
<evidence type="ECO:0000259" key="2">
    <source>
        <dbReference type="Pfam" id="PF01841"/>
    </source>
</evidence>
<sequence length="535" mass="56410">MFSQLASPSASAQRRGPILHEPIPPDPREDVALSVSLDGDLPAAIDSPRGLVAAPDPGRPVGSGDSPYSPTPRRDIPDSSFHPDRDTRRPDLLPYDDPFSPSTAPFKRLSAFDTVDVSYTLSVRDPHTAPLALSASPVTPAEEQFFADMVVDLAPNVKVKIPSVGPGARVLRARAGVGSEDVPFRLFRDGADNWFIEGDSAVRVRLVMELAIPRIAFGGDFGNPSWVELPAAPPLPTRVMQSVREVAQKIGLSHRMTPRENVTKLVAYFRSFIDSEDPPPPTHDIYLDLALSRKGVCRHRAFAFMVTAVGLGIPARMIVNEAHAWVEVNDGHLWRRIDLGGAGRTINDPVSTNIPYDPPPDPFAWPQGASRGDDLGDRARRDARNAPTAPSSSAGASLAAPGGSAAASFADANGAGGAGAGAGGGTAPNGSASTTPDDRPPSLVTMTLTSPDARRGAPLRLRGTVTAEGAPCGHVTLEVLLRGRENKEVVIGQLATDERGAYDGALVLPAAVPLGDYDLRARTSGDARCGAGHTR</sequence>
<feature type="compositionally biased region" description="Basic and acidic residues" evidence="1">
    <location>
        <begin position="371"/>
        <end position="384"/>
    </location>
</feature>
<name>A0A0K1PRK0_9BACT</name>
<dbReference type="SUPFAM" id="SSF54001">
    <property type="entry name" value="Cysteine proteinases"/>
    <property type="match status" value="1"/>
</dbReference>
<organism evidence="3 4">
    <name type="scientific">Labilithrix luteola</name>
    <dbReference type="NCBI Taxonomy" id="1391654"/>
    <lineage>
        <taxon>Bacteria</taxon>
        <taxon>Pseudomonadati</taxon>
        <taxon>Myxococcota</taxon>
        <taxon>Polyangia</taxon>
        <taxon>Polyangiales</taxon>
        <taxon>Labilitrichaceae</taxon>
        <taxon>Labilithrix</taxon>
    </lineage>
</organism>
<feature type="compositionally biased region" description="Low complexity" evidence="1">
    <location>
        <begin position="385"/>
        <end position="406"/>
    </location>
</feature>
<feature type="region of interest" description="Disordered" evidence="1">
    <location>
        <begin position="1"/>
        <end position="99"/>
    </location>
</feature>
<protein>
    <recommendedName>
        <fullName evidence="2">Transglutaminase-like domain-containing protein</fullName>
    </recommendedName>
</protein>
<feature type="compositionally biased region" description="Basic and acidic residues" evidence="1">
    <location>
        <begin position="72"/>
        <end position="91"/>
    </location>
</feature>
<dbReference type="Proteomes" id="UP000064967">
    <property type="component" value="Chromosome"/>
</dbReference>
<dbReference type="STRING" id="1391654.AKJ09_02839"/>
<keyword evidence="4" id="KW-1185">Reference proteome</keyword>
<accession>A0A0K1PRK0</accession>
<dbReference type="KEGG" id="llu:AKJ09_02839"/>